<evidence type="ECO:0000256" key="1">
    <source>
        <dbReference type="ARBA" id="ARBA00004726"/>
    </source>
</evidence>
<comment type="catalytic activity">
    <reaction evidence="12 14">
        <text>riboflavin + ATP = FMN + ADP + H(+)</text>
        <dbReference type="Rhea" id="RHEA:14357"/>
        <dbReference type="ChEBI" id="CHEBI:15378"/>
        <dbReference type="ChEBI" id="CHEBI:30616"/>
        <dbReference type="ChEBI" id="CHEBI:57986"/>
        <dbReference type="ChEBI" id="CHEBI:58210"/>
        <dbReference type="ChEBI" id="CHEBI:456216"/>
        <dbReference type="EC" id="2.7.1.26"/>
    </reaction>
</comment>
<dbReference type="SUPFAM" id="SSF82114">
    <property type="entry name" value="Riboflavin kinase-like"/>
    <property type="match status" value="1"/>
</dbReference>
<dbReference type="RefSeq" id="WP_164823968.1">
    <property type="nucleotide sequence ID" value="NZ_CP049228.1"/>
</dbReference>
<dbReference type="InterPro" id="IPR002606">
    <property type="entry name" value="Riboflavin_kinase_bac"/>
</dbReference>
<comment type="catalytic activity">
    <reaction evidence="13 14">
        <text>FMN + ATP + H(+) = FAD + diphosphate</text>
        <dbReference type="Rhea" id="RHEA:17237"/>
        <dbReference type="ChEBI" id="CHEBI:15378"/>
        <dbReference type="ChEBI" id="CHEBI:30616"/>
        <dbReference type="ChEBI" id="CHEBI:33019"/>
        <dbReference type="ChEBI" id="CHEBI:57692"/>
        <dbReference type="ChEBI" id="CHEBI:58210"/>
        <dbReference type="EC" id="2.7.7.2"/>
    </reaction>
</comment>
<dbReference type="SUPFAM" id="SSF52374">
    <property type="entry name" value="Nucleotidylyl transferase"/>
    <property type="match status" value="1"/>
</dbReference>
<keyword evidence="6 14" id="KW-0548">Nucleotidyltransferase</keyword>
<keyword evidence="3 14" id="KW-0285">Flavoprotein</keyword>
<dbReference type="InterPro" id="IPR015864">
    <property type="entry name" value="FAD_synthase"/>
</dbReference>
<dbReference type="SMART" id="SM00904">
    <property type="entry name" value="Flavokinase"/>
    <property type="match status" value="1"/>
</dbReference>
<dbReference type="UniPathway" id="UPA00277">
    <property type="reaction ID" value="UER00407"/>
</dbReference>
<dbReference type="PIRSF" id="PIRSF004491">
    <property type="entry name" value="FAD_Synth"/>
    <property type="match status" value="1"/>
</dbReference>
<evidence type="ECO:0000313" key="16">
    <source>
        <dbReference type="EMBL" id="QIH23704.1"/>
    </source>
</evidence>
<name>A0A6G7B966_9LACO</name>
<dbReference type="Pfam" id="PF01687">
    <property type="entry name" value="Flavokinase"/>
    <property type="match status" value="1"/>
</dbReference>
<dbReference type="InterPro" id="IPR023465">
    <property type="entry name" value="Riboflavin_kinase_dom_sf"/>
</dbReference>
<evidence type="ECO:0000256" key="11">
    <source>
        <dbReference type="ARBA" id="ARBA00023268"/>
    </source>
</evidence>
<keyword evidence="4 14" id="KW-0288">FMN</keyword>
<dbReference type="InterPro" id="IPR014729">
    <property type="entry name" value="Rossmann-like_a/b/a_fold"/>
</dbReference>
<keyword evidence="10 14" id="KW-0067">ATP-binding</keyword>
<evidence type="ECO:0000256" key="10">
    <source>
        <dbReference type="ARBA" id="ARBA00022840"/>
    </source>
</evidence>
<dbReference type="UniPathway" id="UPA00276">
    <property type="reaction ID" value="UER00406"/>
</dbReference>
<dbReference type="NCBIfam" id="NF004162">
    <property type="entry name" value="PRK05627.1-5"/>
    <property type="match status" value="1"/>
</dbReference>
<evidence type="ECO:0000256" key="5">
    <source>
        <dbReference type="ARBA" id="ARBA00022679"/>
    </source>
</evidence>
<dbReference type="CDD" id="cd02064">
    <property type="entry name" value="FAD_synthetase_N"/>
    <property type="match status" value="1"/>
</dbReference>
<evidence type="ECO:0000256" key="7">
    <source>
        <dbReference type="ARBA" id="ARBA00022741"/>
    </source>
</evidence>
<keyword evidence="8 14" id="KW-0418">Kinase</keyword>
<evidence type="ECO:0000256" key="12">
    <source>
        <dbReference type="ARBA" id="ARBA00047880"/>
    </source>
</evidence>
<dbReference type="Proteomes" id="UP000501676">
    <property type="component" value="Chromosome"/>
</dbReference>
<dbReference type="EC" id="2.7.1.26" evidence="14"/>
<dbReference type="Pfam" id="PF06574">
    <property type="entry name" value="FAD_syn"/>
    <property type="match status" value="1"/>
</dbReference>
<evidence type="ECO:0000313" key="17">
    <source>
        <dbReference type="Proteomes" id="UP000501676"/>
    </source>
</evidence>
<dbReference type="GO" id="GO:0005524">
    <property type="term" value="F:ATP binding"/>
    <property type="evidence" value="ECO:0007669"/>
    <property type="project" value="UniProtKB-UniRule"/>
</dbReference>
<dbReference type="EMBL" id="CP049228">
    <property type="protein sequence ID" value="QIH23704.1"/>
    <property type="molecule type" value="Genomic_DNA"/>
</dbReference>
<dbReference type="EC" id="2.7.7.2" evidence="14"/>
<evidence type="ECO:0000256" key="6">
    <source>
        <dbReference type="ARBA" id="ARBA00022695"/>
    </source>
</evidence>
<dbReference type="InterPro" id="IPR015865">
    <property type="entry name" value="Riboflavin_kinase_bac/euk"/>
</dbReference>
<evidence type="ECO:0000256" key="8">
    <source>
        <dbReference type="ARBA" id="ARBA00022777"/>
    </source>
</evidence>
<feature type="domain" description="Riboflavin kinase" evidence="15">
    <location>
        <begin position="183"/>
        <end position="307"/>
    </location>
</feature>
<comment type="pathway">
    <text evidence="1 14">Cofactor biosynthesis; FAD biosynthesis; FAD from FMN: step 1/1.</text>
</comment>
<keyword evidence="5 14" id="KW-0808">Transferase</keyword>
<dbReference type="GO" id="GO:0006747">
    <property type="term" value="P:FAD biosynthetic process"/>
    <property type="evidence" value="ECO:0007669"/>
    <property type="project" value="UniProtKB-UniRule"/>
</dbReference>
<evidence type="ECO:0000256" key="3">
    <source>
        <dbReference type="ARBA" id="ARBA00022630"/>
    </source>
</evidence>
<evidence type="ECO:0000256" key="13">
    <source>
        <dbReference type="ARBA" id="ARBA00049494"/>
    </source>
</evidence>
<dbReference type="GO" id="GO:0003919">
    <property type="term" value="F:FMN adenylyltransferase activity"/>
    <property type="evidence" value="ECO:0007669"/>
    <property type="project" value="UniProtKB-UniRule"/>
</dbReference>
<comment type="pathway">
    <text evidence="2 14">Cofactor biosynthesis; FMN biosynthesis; FMN from riboflavin (ATP route): step 1/1.</text>
</comment>
<organism evidence="16 17">
    <name type="scientific">Lactobacillus iners</name>
    <dbReference type="NCBI Taxonomy" id="147802"/>
    <lineage>
        <taxon>Bacteria</taxon>
        <taxon>Bacillati</taxon>
        <taxon>Bacillota</taxon>
        <taxon>Bacilli</taxon>
        <taxon>Lactobacillales</taxon>
        <taxon>Lactobacillaceae</taxon>
        <taxon>Lactobacillus</taxon>
    </lineage>
</organism>
<dbReference type="GO" id="GO:0008531">
    <property type="term" value="F:riboflavin kinase activity"/>
    <property type="evidence" value="ECO:0007669"/>
    <property type="project" value="UniProtKB-UniRule"/>
</dbReference>
<dbReference type="Gene3D" id="3.40.50.620">
    <property type="entry name" value="HUPs"/>
    <property type="match status" value="1"/>
</dbReference>
<evidence type="ECO:0000256" key="9">
    <source>
        <dbReference type="ARBA" id="ARBA00022827"/>
    </source>
</evidence>
<evidence type="ECO:0000256" key="14">
    <source>
        <dbReference type="PIRNR" id="PIRNR004491"/>
    </source>
</evidence>
<gene>
    <name evidence="16" type="ORF">G6Z83_03020</name>
</gene>
<dbReference type="InterPro" id="IPR023468">
    <property type="entry name" value="Riboflavin_kinase"/>
</dbReference>
<evidence type="ECO:0000259" key="15">
    <source>
        <dbReference type="SMART" id="SM00904"/>
    </source>
</evidence>
<dbReference type="GO" id="GO:0009231">
    <property type="term" value="P:riboflavin biosynthetic process"/>
    <property type="evidence" value="ECO:0007669"/>
    <property type="project" value="InterPro"/>
</dbReference>
<dbReference type="AlphaFoldDB" id="A0A6G7B966"/>
<reference evidence="16 17" key="1">
    <citation type="submission" date="2020-02" db="EMBL/GenBank/DDBJ databases">
        <title>Complete genome sequences of six Lactobacillus iners strains isolated from the human vagina.</title>
        <authorList>
            <person name="France M.T."/>
            <person name="Rutt L."/>
            <person name="Narina S."/>
            <person name="Arbaugh S."/>
            <person name="Humphrys M.S."/>
            <person name="Ma B."/>
            <person name="Hayward M.R."/>
            <person name="Relman D."/>
            <person name="Kwon D.S."/>
            <person name="Ravel J."/>
        </authorList>
    </citation>
    <scope>NUCLEOTIDE SEQUENCE [LARGE SCALE GENOMIC DNA]</scope>
    <source>
        <strain evidence="16 17">C0210C1</strain>
    </source>
</reference>
<keyword evidence="7 14" id="KW-0547">Nucleotide-binding</keyword>
<dbReference type="PANTHER" id="PTHR22749">
    <property type="entry name" value="RIBOFLAVIN KINASE/FMN ADENYLYLTRANSFERASE"/>
    <property type="match status" value="1"/>
</dbReference>
<dbReference type="NCBIfam" id="TIGR00083">
    <property type="entry name" value="ribF"/>
    <property type="match status" value="1"/>
</dbReference>
<evidence type="ECO:0000256" key="2">
    <source>
        <dbReference type="ARBA" id="ARBA00005201"/>
    </source>
</evidence>
<keyword evidence="11" id="KW-0511">Multifunctional enzyme</keyword>
<accession>A0A6G7B966</accession>
<protein>
    <recommendedName>
        <fullName evidence="14">Riboflavin biosynthesis protein</fullName>
    </recommendedName>
    <domain>
        <recommendedName>
            <fullName evidence="14">Riboflavin kinase</fullName>
            <ecNumber evidence="14">2.7.1.26</ecNumber>
        </recommendedName>
        <alternativeName>
            <fullName evidence="14">Flavokinase</fullName>
        </alternativeName>
    </domain>
    <domain>
        <recommendedName>
            <fullName evidence="14">FMN adenylyltransferase</fullName>
            <ecNumber evidence="14">2.7.7.2</ecNumber>
        </recommendedName>
        <alternativeName>
            <fullName evidence="14">FAD pyrophosphorylase</fullName>
        </alternativeName>
        <alternativeName>
            <fullName evidence="14">FAD synthase</fullName>
        </alternativeName>
    </domain>
</protein>
<dbReference type="GO" id="GO:0009398">
    <property type="term" value="P:FMN biosynthetic process"/>
    <property type="evidence" value="ECO:0007669"/>
    <property type="project" value="UniProtKB-UniRule"/>
</dbReference>
<evidence type="ECO:0000256" key="4">
    <source>
        <dbReference type="ARBA" id="ARBA00022643"/>
    </source>
</evidence>
<sequence>METILLDNPIDSRKICSNAVVVLGFFDGVHIAHQKIIFKARKIADDKQVPLVVLTFDKHPKELYLDDKNFKYIDTLSEKTAKMRKFNVDLLVVMKFNESMCRLKPADFIDNVILMFNPSVVVVGYDYTYGPKKIANIHTLLTYSKGKFDLVIEPEATFKGEKIGSTEIKEAISHGNVKLAADLLGCPYSMSGVVVHGFHRGHMLGFPTANLCINCKKILPYNGVYATQTLIKGKLYNSMTSVGYNDTFNNSKKTIETYIFDFCEDIYDEKIILYWYEFIRDNIKFNDINSLINQLNIDKTNIQRHFDKK</sequence>
<proteinExistence type="inferred from homology"/>
<comment type="similarity">
    <text evidence="14">Belongs to the ribF family.</text>
</comment>
<dbReference type="PANTHER" id="PTHR22749:SF6">
    <property type="entry name" value="RIBOFLAVIN KINASE"/>
    <property type="match status" value="1"/>
</dbReference>
<keyword evidence="9 14" id="KW-0274">FAD</keyword>
<dbReference type="Gene3D" id="2.40.30.30">
    <property type="entry name" value="Riboflavin kinase-like"/>
    <property type="match status" value="1"/>
</dbReference>